<dbReference type="InterPro" id="IPR050245">
    <property type="entry name" value="PrsA_foldase"/>
</dbReference>
<comment type="caution">
    <text evidence="11">The sequence shown here is derived from an EMBL/GenBank/DDBJ whole genome shotgun (WGS) entry which is preliminary data.</text>
</comment>
<name>A0A840AUL2_9HYPH</name>
<dbReference type="InterPro" id="IPR027304">
    <property type="entry name" value="Trigger_fact/SurA_dom_sf"/>
</dbReference>
<evidence type="ECO:0000256" key="8">
    <source>
        <dbReference type="PROSITE-ProRule" id="PRU00278"/>
    </source>
</evidence>
<dbReference type="PANTHER" id="PTHR47245">
    <property type="entry name" value="PEPTIDYLPROLYL ISOMERASE"/>
    <property type="match status" value="1"/>
</dbReference>
<evidence type="ECO:0000256" key="4">
    <source>
        <dbReference type="ARBA" id="ARBA00018370"/>
    </source>
</evidence>
<dbReference type="Gene3D" id="3.10.50.40">
    <property type="match status" value="1"/>
</dbReference>
<dbReference type="RefSeq" id="WP_183401032.1">
    <property type="nucleotide sequence ID" value="NZ_JACIDS010000006.1"/>
</dbReference>
<feature type="region of interest" description="Disordered" evidence="9">
    <location>
        <begin position="10"/>
        <end position="31"/>
    </location>
</feature>
<evidence type="ECO:0000256" key="7">
    <source>
        <dbReference type="ARBA" id="ARBA00031484"/>
    </source>
</evidence>
<evidence type="ECO:0000259" key="10">
    <source>
        <dbReference type="PROSITE" id="PS50198"/>
    </source>
</evidence>
<dbReference type="EMBL" id="JACIDS010000006">
    <property type="protein sequence ID" value="MBB3933372.1"/>
    <property type="molecule type" value="Genomic_DNA"/>
</dbReference>
<protein>
    <recommendedName>
        <fullName evidence="4">Parvulin-like PPIase</fullName>
        <ecNumber evidence="3">5.2.1.8</ecNumber>
    </recommendedName>
    <alternativeName>
        <fullName evidence="6">Peptidyl-prolyl cis-trans isomerase plp</fullName>
    </alternativeName>
    <alternativeName>
        <fullName evidence="7">Rotamase plp</fullName>
    </alternativeName>
</protein>
<dbReference type="PANTHER" id="PTHR47245:SF2">
    <property type="entry name" value="PEPTIDYL-PROLYL CIS-TRANS ISOMERASE HP_0175-RELATED"/>
    <property type="match status" value="1"/>
</dbReference>
<dbReference type="InterPro" id="IPR046357">
    <property type="entry name" value="PPIase_dom_sf"/>
</dbReference>
<evidence type="ECO:0000313" key="12">
    <source>
        <dbReference type="Proteomes" id="UP000553963"/>
    </source>
</evidence>
<dbReference type="GO" id="GO:0003755">
    <property type="term" value="F:peptidyl-prolyl cis-trans isomerase activity"/>
    <property type="evidence" value="ECO:0007669"/>
    <property type="project" value="UniProtKB-KW"/>
</dbReference>
<organism evidence="11 12">
    <name type="scientific">Kaistia hirudinis</name>
    <dbReference type="NCBI Taxonomy" id="1293440"/>
    <lineage>
        <taxon>Bacteria</taxon>
        <taxon>Pseudomonadati</taxon>
        <taxon>Pseudomonadota</taxon>
        <taxon>Alphaproteobacteria</taxon>
        <taxon>Hyphomicrobiales</taxon>
        <taxon>Kaistiaceae</taxon>
        <taxon>Kaistia</taxon>
    </lineage>
</organism>
<dbReference type="PROSITE" id="PS01096">
    <property type="entry name" value="PPIC_PPIASE_1"/>
    <property type="match status" value="1"/>
</dbReference>
<dbReference type="PROSITE" id="PS50198">
    <property type="entry name" value="PPIC_PPIASE_2"/>
    <property type="match status" value="1"/>
</dbReference>
<dbReference type="Pfam" id="PF00639">
    <property type="entry name" value="Rotamase"/>
    <property type="match status" value="1"/>
</dbReference>
<keyword evidence="12" id="KW-1185">Reference proteome</keyword>
<comment type="catalytic activity">
    <reaction evidence="1">
        <text>[protein]-peptidylproline (omega=180) = [protein]-peptidylproline (omega=0)</text>
        <dbReference type="Rhea" id="RHEA:16237"/>
        <dbReference type="Rhea" id="RHEA-COMP:10747"/>
        <dbReference type="Rhea" id="RHEA-COMP:10748"/>
        <dbReference type="ChEBI" id="CHEBI:83833"/>
        <dbReference type="ChEBI" id="CHEBI:83834"/>
        <dbReference type="EC" id="5.2.1.8"/>
    </reaction>
</comment>
<reference evidence="11 12" key="1">
    <citation type="submission" date="2020-08" db="EMBL/GenBank/DDBJ databases">
        <title>Genomic Encyclopedia of Type Strains, Phase IV (KMG-IV): sequencing the most valuable type-strain genomes for metagenomic binning, comparative biology and taxonomic classification.</title>
        <authorList>
            <person name="Goeker M."/>
        </authorList>
    </citation>
    <scope>NUCLEOTIDE SEQUENCE [LARGE SCALE GENOMIC DNA]</scope>
    <source>
        <strain evidence="11 12">DSM 25966</strain>
    </source>
</reference>
<keyword evidence="8 11" id="KW-0413">Isomerase</keyword>
<keyword evidence="5 8" id="KW-0697">Rotamase</keyword>
<dbReference type="SUPFAM" id="SSF109998">
    <property type="entry name" value="Triger factor/SurA peptide-binding domain-like"/>
    <property type="match status" value="1"/>
</dbReference>
<dbReference type="EC" id="5.2.1.8" evidence="3"/>
<evidence type="ECO:0000256" key="2">
    <source>
        <dbReference type="ARBA" id="ARBA00007656"/>
    </source>
</evidence>
<gene>
    <name evidence="11" type="ORF">GGR25_004445</name>
</gene>
<dbReference type="AlphaFoldDB" id="A0A840AUL2"/>
<dbReference type="InterPro" id="IPR000297">
    <property type="entry name" value="PPIase_PpiC"/>
</dbReference>
<dbReference type="Proteomes" id="UP000553963">
    <property type="component" value="Unassembled WGS sequence"/>
</dbReference>
<evidence type="ECO:0000256" key="6">
    <source>
        <dbReference type="ARBA" id="ARBA00030642"/>
    </source>
</evidence>
<dbReference type="InterPro" id="IPR023058">
    <property type="entry name" value="PPIase_PpiC_CS"/>
</dbReference>
<comment type="similarity">
    <text evidence="2">Belongs to the PpiC/parvulin rotamase family.</text>
</comment>
<evidence type="ECO:0000256" key="3">
    <source>
        <dbReference type="ARBA" id="ARBA00013194"/>
    </source>
</evidence>
<evidence type="ECO:0000256" key="1">
    <source>
        <dbReference type="ARBA" id="ARBA00000971"/>
    </source>
</evidence>
<evidence type="ECO:0000256" key="5">
    <source>
        <dbReference type="ARBA" id="ARBA00023110"/>
    </source>
</evidence>
<sequence length="300" mass="31910">MATLVIDHAAASSHADQHPHEHAPAPVPTAPSPERVAMPAVSVNGVPISRKAIATEVQNFPAPNPGEGWRAATRALVVRELLLQEAARLELAAAPATDAEGRIETREEALIRGLTEREITVPEADEATLRRFYGNNRQRFSNAPLFEADHILLAARRDDAAGFAAARQTATSLRAQILAGHDDFATLARAHSDCPSAALGGSLGQIGPGDTTAEFEVALVGLAPGAISEPVETRYGVHLIRLNRRVEGRVLPFEAVRDAIAAYLDAHVRRQATVQYIAILVGRADIRGIAMDGAASPLVQ</sequence>
<feature type="domain" description="PpiC" evidence="10">
    <location>
        <begin position="143"/>
        <end position="244"/>
    </location>
</feature>
<evidence type="ECO:0000313" key="11">
    <source>
        <dbReference type="EMBL" id="MBB3933372.1"/>
    </source>
</evidence>
<evidence type="ECO:0000256" key="9">
    <source>
        <dbReference type="SAM" id="MobiDB-lite"/>
    </source>
</evidence>
<accession>A0A840AUL2</accession>
<proteinExistence type="inferred from homology"/>
<dbReference type="SUPFAM" id="SSF54534">
    <property type="entry name" value="FKBP-like"/>
    <property type="match status" value="1"/>
</dbReference>